<comment type="catalytic activity">
    <reaction evidence="6">
        <text>a 1-acyl-sn-glycero-3-phosphocholine + H2O = sn-glycerol 3-phosphocholine + a fatty acid + H(+)</text>
        <dbReference type="Rhea" id="RHEA:15177"/>
        <dbReference type="ChEBI" id="CHEBI:15377"/>
        <dbReference type="ChEBI" id="CHEBI:15378"/>
        <dbReference type="ChEBI" id="CHEBI:16870"/>
        <dbReference type="ChEBI" id="CHEBI:28868"/>
        <dbReference type="ChEBI" id="CHEBI:58168"/>
        <dbReference type="EC" id="3.1.1.5"/>
    </reaction>
</comment>
<dbReference type="PROSITE" id="PS51210">
    <property type="entry name" value="PLA2C"/>
    <property type="match status" value="1"/>
</dbReference>
<feature type="domain" description="PLA2c" evidence="8">
    <location>
        <begin position="159"/>
        <end position="664"/>
    </location>
</feature>
<dbReference type="PANTHER" id="PTHR10728:SF40">
    <property type="entry name" value="PATATIN FAMILY PROTEIN"/>
    <property type="match status" value="1"/>
</dbReference>
<evidence type="ECO:0000313" key="10">
    <source>
        <dbReference type="Proteomes" id="UP000234323"/>
    </source>
</evidence>
<dbReference type="EC" id="3.1.1.5" evidence="6"/>
<dbReference type="InterPro" id="IPR016035">
    <property type="entry name" value="Acyl_Trfase/lysoPLipase"/>
</dbReference>
<dbReference type="InterPro" id="IPR002642">
    <property type="entry name" value="LysoPLipase_cat_dom"/>
</dbReference>
<gene>
    <name evidence="9" type="ORF">RhiirA4_509770</name>
</gene>
<keyword evidence="3 5" id="KW-0442">Lipid degradation</keyword>
<evidence type="ECO:0000256" key="5">
    <source>
        <dbReference type="PROSITE-ProRule" id="PRU00555"/>
    </source>
</evidence>
<keyword evidence="2 5" id="KW-0378">Hydrolase</keyword>
<comment type="similarity">
    <text evidence="1 6">Belongs to the lysophospholipase family.</text>
</comment>
<dbReference type="GO" id="GO:0004623">
    <property type="term" value="F:phospholipase A2 activity"/>
    <property type="evidence" value="ECO:0007669"/>
    <property type="project" value="TreeGrafter"/>
</dbReference>
<dbReference type="EMBL" id="LLXI01000253">
    <property type="protein sequence ID" value="PKY43416.1"/>
    <property type="molecule type" value="Genomic_DNA"/>
</dbReference>
<accession>A0A2I1G9W0</accession>
<dbReference type="SMART" id="SM00022">
    <property type="entry name" value="PLAc"/>
    <property type="match status" value="1"/>
</dbReference>
<dbReference type="PANTHER" id="PTHR10728">
    <property type="entry name" value="CYTOSOLIC PHOSPHOLIPASE A2"/>
    <property type="match status" value="1"/>
</dbReference>
<protein>
    <recommendedName>
        <fullName evidence="6">Lysophospholipase</fullName>
        <ecNumber evidence="6">3.1.1.5</ecNumber>
    </recommendedName>
</protein>
<comment type="caution">
    <text evidence="9">The sequence shown here is derived from an EMBL/GenBank/DDBJ whole genome shotgun (WGS) entry which is preliminary data.</text>
</comment>
<dbReference type="SUPFAM" id="SSF52151">
    <property type="entry name" value="FabD/lysophospholipase-like"/>
    <property type="match status" value="1"/>
</dbReference>
<keyword evidence="10" id="KW-1185">Reference proteome</keyword>
<dbReference type="GO" id="GO:0046475">
    <property type="term" value="P:glycerophospholipid catabolic process"/>
    <property type="evidence" value="ECO:0007669"/>
    <property type="project" value="TreeGrafter"/>
</dbReference>
<proteinExistence type="inferred from homology"/>
<dbReference type="VEuPathDB" id="FungiDB:FUN_022410"/>
<dbReference type="AlphaFoldDB" id="A0A2I1G9W0"/>
<reference evidence="9 10" key="1">
    <citation type="submission" date="2015-10" db="EMBL/GenBank/DDBJ databases">
        <title>Genome analyses suggest a sexual origin of heterokaryosis in a supposedly ancient asexual fungus.</title>
        <authorList>
            <person name="Ropars J."/>
            <person name="Sedzielewska K."/>
            <person name="Noel J."/>
            <person name="Charron P."/>
            <person name="Farinelli L."/>
            <person name="Marton T."/>
            <person name="Kruger M."/>
            <person name="Pelin A."/>
            <person name="Brachmann A."/>
            <person name="Corradi N."/>
        </authorList>
    </citation>
    <scope>NUCLEOTIDE SEQUENCE [LARGE SCALE GENOMIC DNA]</scope>
    <source>
        <strain evidence="9 10">A4</strain>
    </source>
</reference>
<sequence length="664" mass="74310">MADKGSKKNSWFSNIFSQISPDKEGTKEKGRYIINGKTGTNKDKDENTTTTAETTESGVLDRAMHAVGNVASVAENAAENAAENVASVAESAAGNIANAAIVAEAADAVTDIVENVENAAMEVATSTVKSISNLSDIINAFSKLESTVKDKFKDELVHPEIKEDVEIRKSNDLCKEEEDFLKVRKEYIKESFAKYVGVDVKEIDVDDIPVIAFAGSGGGFRAMIANTAYIRATQDSGLYDCGVYFAGVSGCCLSLAQQYSSLHATKDNPIQDLLDDFKIRLTDHIANPFGFLKEISKTSQLETAIELSFGGLVEKEHANLKARVIDTFGSLLTAKLLLEKDLEPQRQDFKLSQQKRFFKDGKKMMPIYTAVESHKAETEKVGLKKHYDWYEFTPFEIGSEEHGAWIPTWSFGREFKSGKSVNRVPEQNISQLLGMFGSAPCAPFKEYLETFKQVATDGWAKEKLIELYSDFSVLVGDDMKDKIEETSIFLPADNHYHGFMVSKLRFELLDSGVSNDLPLYPLVHSSRKVDVIIAFDSSGTVNKHEDFVKKQEELASRKGIKIEERDLESKYCEIYNYLPNVESDGPSAAHPCTLCYIPYLPNDKVKKNFAPCVEYFMTKFTYNEEEIDLMIKLAKQNWLEAAEEKVKNIIIEAWKKKRDARVKN</sequence>
<evidence type="ECO:0000259" key="8">
    <source>
        <dbReference type="PROSITE" id="PS51210"/>
    </source>
</evidence>
<feature type="compositionally biased region" description="Basic and acidic residues" evidence="7">
    <location>
        <begin position="21"/>
        <end position="31"/>
    </location>
</feature>
<dbReference type="VEuPathDB" id="FungiDB:RhiirFUN_008972"/>
<name>A0A2I1G9W0_9GLOM</name>
<feature type="region of interest" description="Disordered" evidence="7">
    <location>
        <begin position="17"/>
        <end position="55"/>
    </location>
</feature>
<dbReference type="VEuPathDB" id="FungiDB:RhiirA1_473880"/>
<evidence type="ECO:0000256" key="4">
    <source>
        <dbReference type="ARBA" id="ARBA00023098"/>
    </source>
</evidence>
<evidence type="ECO:0000256" key="7">
    <source>
        <dbReference type="SAM" id="MobiDB-lite"/>
    </source>
</evidence>
<dbReference type="OrthoDB" id="6121437at2759"/>
<dbReference type="Gene3D" id="3.40.1090.10">
    <property type="entry name" value="Cytosolic phospholipase A2 catalytic domain"/>
    <property type="match status" value="1"/>
</dbReference>
<dbReference type="GO" id="GO:0005829">
    <property type="term" value="C:cytosol"/>
    <property type="evidence" value="ECO:0007669"/>
    <property type="project" value="TreeGrafter"/>
</dbReference>
<evidence type="ECO:0000256" key="6">
    <source>
        <dbReference type="RuleBase" id="RU362103"/>
    </source>
</evidence>
<organism evidence="9 10">
    <name type="scientific">Rhizophagus irregularis</name>
    <dbReference type="NCBI Taxonomy" id="588596"/>
    <lineage>
        <taxon>Eukaryota</taxon>
        <taxon>Fungi</taxon>
        <taxon>Fungi incertae sedis</taxon>
        <taxon>Mucoromycota</taxon>
        <taxon>Glomeromycotina</taxon>
        <taxon>Glomeromycetes</taxon>
        <taxon>Glomerales</taxon>
        <taxon>Glomeraceae</taxon>
        <taxon>Rhizophagus</taxon>
    </lineage>
</organism>
<keyword evidence="4 5" id="KW-0443">Lipid metabolism</keyword>
<evidence type="ECO:0000256" key="2">
    <source>
        <dbReference type="ARBA" id="ARBA00022801"/>
    </source>
</evidence>
<evidence type="ECO:0000256" key="1">
    <source>
        <dbReference type="ARBA" id="ARBA00008780"/>
    </source>
</evidence>
<dbReference type="Proteomes" id="UP000234323">
    <property type="component" value="Unassembled WGS sequence"/>
</dbReference>
<evidence type="ECO:0000256" key="3">
    <source>
        <dbReference type="ARBA" id="ARBA00022963"/>
    </source>
</evidence>
<dbReference type="GO" id="GO:0004622">
    <property type="term" value="F:phosphatidylcholine lysophospholipase activity"/>
    <property type="evidence" value="ECO:0007669"/>
    <property type="project" value="UniProtKB-EC"/>
</dbReference>
<evidence type="ECO:0000313" key="9">
    <source>
        <dbReference type="EMBL" id="PKY43416.1"/>
    </source>
</evidence>
<dbReference type="Pfam" id="PF01735">
    <property type="entry name" value="PLA2_B"/>
    <property type="match status" value="1"/>
</dbReference>